<dbReference type="InterPro" id="IPR029060">
    <property type="entry name" value="PIN-like_dom_sf"/>
</dbReference>
<reference evidence="1" key="1">
    <citation type="journal article" date="2020" name="Fungal Divers.">
        <title>Resolving the Mortierellaceae phylogeny through synthesis of multi-gene phylogenetics and phylogenomics.</title>
        <authorList>
            <person name="Vandepol N."/>
            <person name="Liber J."/>
            <person name="Desiro A."/>
            <person name="Na H."/>
            <person name="Kennedy M."/>
            <person name="Barry K."/>
            <person name="Grigoriev I.V."/>
            <person name="Miller A.N."/>
            <person name="O'Donnell K."/>
            <person name="Stajich J.E."/>
            <person name="Bonito G."/>
        </authorList>
    </citation>
    <scope>NUCLEOTIDE SEQUENCE</scope>
    <source>
        <strain evidence="1">CK1249</strain>
    </source>
</reference>
<gene>
    <name evidence="1" type="ORF">BGZ70_005051</name>
</gene>
<name>A0A9P6IQ06_MORAP</name>
<evidence type="ECO:0000313" key="1">
    <source>
        <dbReference type="EMBL" id="KAF9944093.1"/>
    </source>
</evidence>
<sequence>MGIRDMYKVLAQKDLKPPIADLAQLPSNCMLEIDLMGTSMLWARMRRLLTEDYNETAARSAGMQLASYMRSLFVGDGRTVTVHVDGGYNAEKQQEHEKRAGDAVKTLEKLDTVLQHMKSRSNHGKHTCKTVRDKIKKTLSALFVLTQADKDSLCEAMSSFDPNNITVCRCATEADLCIARSLDRELVPGHKLVVSSDSDLLVYLPVDRVLRSIPKTTSFAWYTKADVRQALQLPSDQHLLLLGIVAANDYGRNVRSLGIVSNCDIIRDIPLGSIEDMLESYVAAASAQVDWQVDRVLFDASKRVMHDLVDTPLPLVDRSNQLFLDRLHEFRGLISQRHENARQARALKQQDDLPFYVAPHSHQNQFRNHFTSKDTILRTQKVVDLNA</sequence>
<proteinExistence type="predicted"/>
<organism evidence="1 2">
    <name type="scientific">Mortierella alpina</name>
    <name type="common">Oleaginous fungus</name>
    <name type="synonym">Mortierella renispora</name>
    <dbReference type="NCBI Taxonomy" id="64518"/>
    <lineage>
        <taxon>Eukaryota</taxon>
        <taxon>Fungi</taxon>
        <taxon>Fungi incertae sedis</taxon>
        <taxon>Mucoromycota</taxon>
        <taxon>Mortierellomycotina</taxon>
        <taxon>Mortierellomycetes</taxon>
        <taxon>Mortierellales</taxon>
        <taxon>Mortierellaceae</taxon>
        <taxon>Mortierella</taxon>
    </lineage>
</organism>
<feature type="non-terminal residue" evidence="1">
    <location>
        <position position="387"/>
    </location>
</feature>
<dbReference type="Gene3D" id="3.40.50.1010">
    <property type="entry name" value="5'-nuclease"/>
    <property type="match status" value="1"/>
</dbReference>
<dbReference type="AlphaFoldDB" id="A0A9P6IQ06"/>
<protein>
    <submittedName>
        <fullName evidence="1">Uncharacterized protein</fullName>
    </submittedName>
</protein>
<dbReference type="SUPFAM" id="SSF88723">
    <property type="entry name" value="PIN domain-like"/>
    <property type="match status" value="1"/>
</dbReference>
<comment type="caution">
    <text evidence="1">The sequence shown here is derived from an EMBL/GenBank/DDBJ whole genome shotgun (WGS) entry which is preliminary data.</text>
</comment>
<dbReference type="OrthoDB" id="2449149at2759"/>
<accession>A0A9P6IQ06</accession>
<dbReference type="EMBL" id="JAAAHY010002657">
    <property type="protein sequence ID" value="KAF9944093.1"/>
    <property type="molecule type" value="Genomic_DNA"/>
</dbReference>
<dbReference type="Proteomes" id="UP000738359">
    <property type="component" value="Unassembled WGS sequence"/>
</dbReference>
<keyword evidence="2" id="KW-1185">Reference proteome</keyword>
<evidence type="ECO:0000313" key="2">
    <source>
        <dbReference type="Proteomes" id="UP000738359"/>
    </source>
</evidence>